<comment type="caution">
    <text evidence="1">The sequence shown here is derived from an EMBL/GenBank/DDBJ whole genome shotgun (WGS) entry which is preliminary data.</text>
</comment>
<proteinExistence type="predicted"/>
<dbReference type="AlphaFoldDB" id="A0AA38GMW3"/>
<sequence>ELQAIVGPISELLDHARMQHETFQKMFDYSVKDLVKFGVFGHPRALKKILSTLDYQ</sequence>
<reference evidence="1 2" key="1">
    <citation type="journal article" date="2021" name="Nat. Plants">
        <title>The Taxus genome provides insights into paclitaxel biosynthesis.</title>
        <authorList>
            <person name="Xiong X."/>
            <person name="Gou J."/>
            <person name="Liao Q."/>
            <person name="Li Y."/>
            <person name="Zhou Q."/>
            <person name="Bi G."/>
            <person name="Li C."/>
            <person name="Du R."/>
            <person name="Wang X."/>
            <person name="Sun T."/>
            <person name="Guo L."/>
            <person name="Liang H."/>
            <person name="Lu P."/>
            <person name="Wu Y."/>
            <person name="Zhang Z."/>
            <person name="Ro D.K."/>
            <person name="Shang Y."/>
            <person name="Huang S."/>
            <person name="Yan J."/>
        </authorList>
    </citation>
    <scope>NUCLEOTIDE SEQUENCE [LARGE SCALE GENOMIC DNA]</scope>
    <source>
        <strain evidence="1">Ta-2019</strain>
    </source>
</reference>
<protein>
    <submittedName>
        <fullName evidence="1">Uncharacterized protein</fullName>
    </submittedName>
</protein>
<keyword evidence="2" id="KW-1185">Reference proteome</keyword>
<dbReference type="EMBL" id="JAHRHJ020000002">
    <property type="protein sequence ID" value="KAH9326364.1"/>
    <property type="molecule type" value="Genomic_DNA"/>
</dbReference>
<name>A0AA38GMW3_TAXCH</name>
<evidence type="ECO:0000313" key="2">
    <source>
        <dbReference type="Proteomes" id="UP000824469"/>
    </source>
</evidence>
<dbReference type="Proteomes" id="UP000824469">
    <property type="component" value="Unassembled WGS sequence"/>
</dbReference>
<accession>A0AA38GMW3</accession>
<gene>
    <name evidence="1" type="ORF">KI387_006542</name>
</gene>
<feature type="non-terminal residue" evidence="1">
    <location>
        <position position="56"/>
    </location>
</feature>
<feature type="non-terminal residue" evidence="1">
    <location>
        <position position="1"/>
    </location>
</feature>
<evidence type="ECO:0000313" key="1">
    <source>
        <dbReference type="EMBL" id="KAH9326364.1"/>
    </source>
</evidence>
<organism evidence="1 2">
    <name type="scientific">Taxus chinensis</name>
    <name type="common">Chinese yew</name>
    <name type="synonym">Taxus wallichiana var. chinensis</name>
    <dbReference type="NCBI Taxonomy" id="29808"/>
    <lineage>
        <taxon>Eukaryota</taxon>
        <taxon>Viridiplantae</taxon>
        <taxon>Streptophyta</taxon>
        <taxon>Embryophyta</taxon>
        <taxon>Tracheophyta</taxon>
        <taxon>Spermatophyta</taxon>
        <taxon>Pinopsida</taxon>
        <taxon>Pinidae</taxon>
        <taxon>Conifers II</taxon>
        <taxon>Cupressales</taxon>
        <taxon>Taxaceae</taxon>
        <taxon>Taxus</taxon>
    </lineage>
</organism>